<dbReference type="PANTHER" id="PTHR35040">
    <property type="match status" value="1"/>
</dbReference>
<dbReference type="Proteomes" id="UP000193083">
    <property type="component" value="Unassembled WGS sequence"/>
</dbReference>
<dbReference type="InterPro" id="IPR021986">
    <property type="entry name" value="Spherulin4"/>
</dbReference>
<dbReference type="PROSITE" id="PS51257">
    <property type="entry name" value="PROKAR_LIPOPROTEIN"/>
    <property type="match status" value="1"/>
</dbReference>
<dbReference type="PANTHER" id="PTHR35040:SF9">
    <property type="entry name" value="4-LIKE CELL SURFACE PROTEIN, PUTATIVE (AFU_ORTHOLOGUE AFUA_4G14080)-RELATED"/>
    <property type="match status" value="1"/>
</dbReference>
<accession>A0A1X7PE50</accession>
<feature type="signal peptide" evidence="1">
    <location>
        <begin position="1"/>
        <end position="24"/>
    </location>
</feature>
<keyword evidence="3" id="KW-1185">Reference proteome</keyword>
<gene>
    <name evidence="2" type="ORF">SAMN02982922_3923</name>
</gene>
<sequence length="267" mass="29091">MRRLCKTLVAASIVLGMNMTAALAVTGCQSIAIPAYFWRTDNAWNRILGNAAARARVSVIVIPPCSDTGGEITPCVKPGDKPIAEYTDIIRRAKTAGIKVLSYVWTDYGRRTYASIAAEISRTKTNYNVDGIFLDGVSTASNHFTLYANLSNYIRSARGGFVAMNPGVVPNSAMLMAYADLLVTFEGTYSTYVNSYTAQGWTTAYPASRFWHLVHATPATATSNAVRLSELRNAGAIYVTDAVLPNPWNRLPSYFSAEMTILRSRCG</sequence>
<dbReference type="OrthoDB" id="508445at2"/>
<name>A0A1X7PE50_9HYPH</name>
<proteinExistence type="predicted"/>
<dbReference type="AlphaFoldDB" id="A0A1X7PE50"/>
<protein>
    <submittedName>
        <fullName evidence="2">Spherulation-specific family 4</fullName>
    </submittedName>
</protein>
<keyword evidence="1" id="KW-0732">Signal</keyword>
<organism evidence="2 3">
    <name type="scientific">Mesorhizobium australicum</name>
    <dbReference type="NCBI Taxonomy" id="536018"/>
    <lineage>
        <taxon>Bacteria</taxon>
        <taxon>Pseudomonadati</taxon>
        <taxon>Pseudomonadota</taxon>
        <taxon>Alphaproteobacteria</taxon>
        <taxon>Hyphomicrobiales</taxon>
        <taxon>Phyllobacteriaceae</taxon>
        <taxon>Mesorhizobium</taxon>
    </lineage>
</organism>
<dbReference type="EMBL" id="FXBL01000004">
    <property type="protein sequence ID" value="SMH49437.1"/>
    <property type="molecule type" value="Genomic_DNA"/>
</dbReference>
<evidence type="ECO:0000313" key="3">
    <source>
        <dbReference type="Proteomes" id="UP000193083"/>
    </source>
</evidence>
<evidence type="ECO:0000256" key="1">
    <source>
        <dbReference type="SAM" id="SignalP"/>
    </source>
</evidence>
<dbReference type="Pfam" id="PF12138">
    <property type="entry name" value="Spherulin4"/>
    <property type="match status" value="1"/>
</dbReference>
<evidence type="ECO:0000313" key="2">
    <source>
        <dbReference type="EMBL" id="SMH49437.1"/>
    </source>
</evidence>
<reference evidence="2 3" key="1">
    <citation type="submission" date="2017-04" db="EMBL/GenBank/DDBJ databases">
        <authorList>
            <person name="Afonso C.L."/>
            <person name="Miller P.J."/>
            <person name="Scott M.A."/>
            <person name="Spackman E."/>
            <person name="Goraichik I."/>
            <person name="Dimitrov K.M."/>
            <person name="Suarez D.L."/>
            <person name="Swayne D.E."/>
        </authorList>
    </citation>
    <scope>NUCLEOTIDE SEQUENCE [LARGE SCALE GENOMIC DNA]</scope>
    <source>
        <strain evidence="2 3">B5P</strain>
    </source>
</reference>
<feature type="chain" id="PRO_5012710900" evidence="1">
    <location>
        <begin position="25"/>
        <end position="267"/>
    </location>
</feature>